<comment type="caution">
    <text evidence="1">The sequence shown here is derived from an EMBL/GenBank/DDBJ whole genome shotgun (WGS) entry which is preliminary data.</text>
</comment>
<keyword evidence="2" id="KW-1185">Reference proteome</keyword>
<dbReference type="AlphaFoldDB" id="A0A4C1XVV4"/>
<reference evidence="1 2" key="1">
    <citation type="journal article" date="2019" name="Commun. Biol.">
        <title>The bagworm genome reveals a unique fibroin gene that provides high tensile strength.</title>
        <authorList>
            <person name="Kono N."/>
            <person name="Nakamura H."/>
            <person name="Ohtoshi R."/>
            <person name="Tomita M."/>
            <person name="Numata K."/>
            <person name="Arakawa K."/>
        </authorList>
    </citation>
    <scope>NUCLEOTIDE SEQUENCE [LARGE SCALE GENOMIC DNA]</scope>
</reference>
<sequence length="121" mass="13332">MTRLYTRYVIEIRGFLPTVRPNFPSNDSSGCSAARGAAPDCSLKAHARYNSTAGSGAGGRRRAPVISAEHYSCVTHYRVKSNLTLRVSQSTFKQSVPYIVITIDDDGLQQPSVRPRSAWRT</sequence>
<name>A0A4C1XVV4_EUMVA</name>
<dbReference type="EMBL" id="BGZK01000978">
    <property type="protein sequence ID" value="GBP67250.1"/>
    <property type="molecule type" value="Genomic_DNA"/>
</dbReference>
<proteinExistence type="predicted"/>
<evidence type="ECO:0000313" key="1">
    <source>
        <dbReference type="EMBL" id="GBP67250.1"/>
    </source>
</evidence>
<evidence type="ECO:0000313" key="2">
    <source>
        <dbReference type="Proteomes" id="UP000299102"/>
    </source>
</evidence>
<gene>
    <name evidence="1" type="ORF">EVAR_47201_1</name>
</gene>
<dbReference type="Proteomes" id="UP000299102">
    <property type="component" value="Unassembled WGS sequence"/>
</dbReference>
<organism evidence="1 2">
    <name type="scientific">Eumeta variegata</name>
    <name type="common">Bagworm moth</name>
    <name type="synonym">Eumeta japonica</name>
    <dbReference type="NCBI Taxonomy" id="151549"/>
    <lineage>
        <taxon>Eukaryota</taxon>
        <taxon>Metazoa</taxon>
        <taxon>Ecdysozoa</taxon>
        <taxon>Arthropoda</taxon>
        <taxon>Hexapoda</taxon>
        <taxon>Insecta</taxon>
        <taxon>Pterygota</taxon>
        <taxon>Neoptera</taxon>
        <taxon>Endopterygota</taxon>
        <taxon>Lepidoptera</taxon>
        <taxon>Glossata</taxon>
        <taxon>Ditrysia</taxon>
        <taxon>Tineoidea</taxon>
        <taxon>Psychidae</taxon>
        <taxon>Oiketicinae</taxon>
        <taxon>Eumeta</taxon>
    </lineage>
</organism>
<protein>
    <submittedName>
        <fullName evidence="1">Uncharacterized protein</fullName>
    </submittedName>
</protein>
<accession>A0A4C1XVV4</accession>